<feature type="region of interest" description="Disordered" evidence="3">
    <location>
        <begin position="447"/>
        <end position="483"/>
    </location>
</feature>
<dbReference type="AlphaFoldDB" id="A0AAJ0CBK1"/>
<evidence type="ECO:0000256" key="3">
    <source>
        <dbReference type="SAM" id="MobiDB-lite"/>
    </source>
</evidence>
<dbReference type="InterPro" id="IPR011701">
    <property type="entry name" value="MFS"/>
</dbReference>
<feature type="transmembrane region" description="Helical" evidence="4">
    <location>
        <begin position="71"/>
        <end position="92"/>
    </location>
</feature>
<feature type="transmembrane region" description="Helical" evidence="4">
    <location>
        <begin position="338"/>
        <end position="360"/>
    </location>
</feature>
<feature type="transmembrane region" description="Helical" evidence="4">
    <location>
        <begin position="197"/>
        <end position="217"/>
    </location>
</feature>
<feature type="transmembrane region" description="Helical" evidence="4">
    <location>
        <begin position="249"/>
        <end position="271"/>
    </location>
</feature>
<dbReference type="PANTHER" id="PTHR43702:SF3">
    <property type="entry name" value="PROTEIN TSGA"/>
    <property type="match status" value="1"/>
</dbReference>
<feature type="transmembrane region" description="Helical" evidence="4">
    <location>
        <begin position="99"/>
        <end position="120"/>
    </location>
</feature>
<evidence type="ECO:0000256" key="4">
    <source>
        <dbReference type="SAM" id="Phobius"/>
    </source>
</evidence>
<keyword evidence="4" id="KW-0812">Transmembrane</keyword>
<feature type="transmembrane region" description="Helical" evidence="4">
    <location>
        <begin position="166"/>
        <end position="185"/>
    </location>
</feature>
<dbReference type="InterPro" id="IPR050375">
    <property type="entry name" value="MFS_TsgA-like"/>
</dbReference>
<feature type="transmembrane region" description="Helical" evidence="4">
    <location>
        <begin position="402"/>
        <end position="423"/>
    </location>
</feature>
<dbReference type="Pfam" id="PF07690">
    <property type="entry name" value="MFS_1"/>
    <property type="match status" value="1"/>
</dbReference>
<comment type="subcellular location">
    <subcellularLocation>
        <location evidence="1">Cell inner membrane</location>
        <topology evidence="1">Multi-pass membrane protein</topology>
    </subcellularLocation>
</comment>
<dbReference type="Proteomes" id="UP001244011">
    <property type="component" value="Unassembled WGS sequence"/>
</dbReference>
<dbReference type="GO" id="GO:0022857">
    <property type="term" value="F:transmembrane transporter activity"/>
    <property type="evidence" value="ECO:0007669"/>
    <property type="project" value="InterPro"/>
</dbReference>
<name>A0AAJ0CBK1_9PEZI</name>
<feature type="transmembrane region" description="Helical" evidence="4">
    <location>
        <begin position="372"/>
        <end position="390"/>
    </location>
</feature>
<keyword evidence="4" id="KW-1133">Transmembrane helix</keyword>
<keyword evidence="2" id="KW-1003">Cell membrane</keyword>
<dbReference type="GO" id="GO:0005886">
    <property type="term" value="C:plasma membrane"/>
    <property type="evidence" value="ECO:0007669"/>
    <property type="project" value="UniProtKB-SubCell"/>
</dbReference>
<dbReference type="EMBL" id="MU838997">
    <property type="protein sequence ID" value="KAK1772267.1"/>
    <property type="molecule type" value="Genomic_DNA"/>
</dbReference>
<evidence type="ECO:0000313" key="6">
    <source>
        <dbReference type="Proteomes" id="UP001244011"/>
    </source>
</evidence>
<dbReference type="SUPFAM" id="SSF103473">
    <property type="entry name" value="MFS general substrate transporter"/>
    <property type="match status" value="1"/>
</dbReference>
<feature type="transmembrane region" description="Helical" evidence="4">
    <location>
        <begin position="315"/>
        <end position="332"/>
    </location>
</feature>
<dbReference type="Gene3D" id="1.20.1250.20">
    <property type="entry name" value="MFS general substrate transporter like domains"/>
    <property type="match status" value="2"/>
</dbReference>
<keyword evidence="4" id="KW-0472">Membrane</keyword>
<dbReference type="RefSeq" id="XP_060288480.1">
    <property type="nucleotide sequence ID" value="XM_060424222.1"/>
</dbReference>
<accession>A0AAJ0CBK1</accession>
<dbReference type="PANTHER" id="PTHR43702">
    <property type="entry name" value="L-FUCOSE-PROTON SYMPORTER"/>
    <property type="match status" value="1"/>
</dbReference>
<dbReference type="GeneID" id="85307409"/>
<keyword evidence="6" id="KW-1185">Reference proteome</keyword>
<sequence length="483" mass="52710">MLSKEFWRKRSLRVRDDKTTKAAELTLRESIYPICLVTILFFLWGFSYGLLDTLNKHFQTTLDISKSRSSGLQAAYFGAYPLASLGHAAWILRHYSYKAVFIWGLCLYGIGALLCIPAIIHHSFGGFCVCIFIIGNGLGSLETAANPYITVCGPPKYSEIRINISQAFNGIGTVVAPVLGSYVFFAFDDERALKNVQWVYLAIACFVFLLAGVFYVSQIPEITDADMAFQANETHAGADDQPLWKQYRLFHASFAQFCYTGAQVAIAGYFINYATETRANTPDSLGSKLLAGAQGAFALGRFFGAGLMHYVRPRWVFGFYLTMCIVFIAPAITQRGNVGVSMLFVTLFFESICFPTIVALGMRGLGRHTKRGSGFIVGGVLGGACVPPLTGVAADRHGTGRAMVVPMCFFVAAWSYAVAVNFWPSYRDCADAFTTTDVGLVPRRGYDEESASASGVGGGTLDEEKKGGVEQTEGKETELIKGL</sequence>
<evidence type="ECO:0000256" key="1">
    <source>
        <dbReference type="ARBA" id="ARBA00004429"/>
    </source>
</evidence>
<feature type="compositionally biased region" description="Basic and acidic residues" evidence="3">
    <location>
        <begin position="462"/>
        <end position="483"/>
    </location>
</feature>
<protein>
    <submittedName>
        <fullName evidence="5">Major facilitator superfamily domain-containing protein</fullName>
    </submittedName>
</protein>
<organism evidence="5 6">
    <name type="scientific">Phialemonium atrogriseum</name>
    <dbReference type="NCBI Taxonomy" id="1093897"/>
    <lineage>
        <taxon>Eukaryota</taxon>
        <taxon>Fungi</taxon>
        <taxon>Dikarya</taxon>
        <taxon>Ascomycota</taxon>
        <taxon>Pezizomycotina</taxon>
        <taxon>Sordariomycetes</taxon>
        <taxon>Sordariomycetidae</taxon>
        <taxon>Cephalothecales</taxon>
        <taxon>Cephalothecaceae</taxon>
        <taxon>Phialemonium</taxon>
    </lineage>
</organism>
<reference evidence="5" key="1">
    <citation type="submission" date="2023-06" db="EMBL/GenBank/DDBJ databases">
        <title>Genome-scale phylogeny and comparative genomics of the fungal order Sordariales.</title>
        <authorList>
            <consortium name="Lawrence Berkeley National Laboratory"/>
            <person name="Hensen N."/>
            <person name="Bonometti L."/>
            <person name="Westerberg I."/>
            <person name="Brannstrom I.O."/>
            <person name="Guillou S."/>
            <person name="Cros-Aarteil S."/>
            <person name="Calhoun S."/>
            <person name="Haridas S."/>
            <person name="Kuo A."/>
            <person name="Mondo S."/>
            <person name="Pangilinan J."/>
            <person name="Riley R."/>
            <person name="Labutti K."/>
            <person name="Andreopoulos B."/>
            <person name="Lipzen A."/>
            <person name="Chen C."/>
            <person name="Yanf M."/>
            <person name="Daum C."/>
            <person name="Ng V."/>
            <person name="Clum A."/>
            <person name="Steindorff A."/>
            <person name="Ohm R."/>
            <person name="Martin F."/>
            <person name="Silar P."/>
            <person name="Natvig D."/>
            <person name="Lalanne C."/>
            <person name="Gautier V."/>
            <person name="Ament-Velasquez S.L."/>
            <person name="Kruys A."/>
            <person name="Hutchinson M.I."/>
            <person name="Powell A.J."/>
            <person name="Barry K."/>
            <person name="Miller A.N."/>
            <person name="Grigoriev I.V."/>
            <person name="Debuchy R."/>
            <person name="Gladieux P."/>
            <person name="Thoren M.H."/>
            <person name="Johannesson H."/>
        </authorList>
    </citation>
    <scope>NUCLEOTIDE SEQUENCE</scope>
    <source>
        <strain evidence="5">8032-3</strain>
    </source>
</reference>
<evidence type="ECO:0000256" key="2">
    <source>
        <dbReference type="ARBA" id="ARBA00022475"/>
    </source>
</evidence>
<gene>
    <name evidence="5" type="ORF">QBC33DRAFT_443420</name>
</gene>
<dbReference type="InterPro" id="IPR036259">
    <property type="entry name" value="MFS_trans_sf"/>
</dbReference>
<comment type="caution">
    <text evidence="5">The sequence shown here is derived from an EMBL/GenBank/DDBJ whole genome shotgun (WGS) entry which is preliminary data.</text>
</comment>
<feature type="transmembrane region" description="Helical" evidence="4">
    <location>
        <begin position="31"/>
        <end position="51"/>
    </location>
</feature>
<evidence type="ECO:0000313" key="5">
    <source>
        <dbReference type="EMBL" id="KAK1772267.1"/>
    </source>
</evidence>
<proteinExistence type="predicted"/>